<name>A0A9D1HUN5_9BACT</name>
<comment type="caution">
    <text evidence="1">The sequence shown here is derived from an EMBL/GenBank/DDBJ whole genome shotgun (WGS) entry which is preliminary data.</text>
</comment>
<reference evidence="1" key="2">
    <citation type="journal article" date="2021" name="PeerJ">
        <title>Extensive microbial diversity within the chicken gut microbiome revealed by metagenomics and culture.</title>
        <authorList>
            <person name="Gilroy R."/>
            <person name="Ravi A."/>
            <person name="Getino M."/>
            <person name="Pursley I."/>
            <person name="Horton D.L."/>
            <person name="Alikhan N.F."/>
            <person name="Baker D."/>
            <person name="Gharbi K."/>
            <person name="Hall N."/>
            <person name="Watson M."/>
            <person name="Adriaenssens E.M."/>
            <person name="Foster-Nyarko E."/>
            <person name="Jarju S."/>
            <person name="Secka A."/>
            <person name="Antonio M."/>
            <person name="Oren A."/>
            <person name="Chaudhuri R.R."/>
            <person name="La Ragione R."/>
            <person name="Hildebrand F."/>
            <person name="Pallen M.J."/>
        </authorList>
    </citation>
    <scope>NUCLEOTIDE SEQUENCE</scope>
    <source>
        <strain evidence="1">CHK197-8231</strain>
    </source>
</reference>
<dbReference type="InterPro" id="IPR036390">
    <property type="entry name" value="WH_DNA-bd_sf"/>
</dbReference>
<reference evidence="1" key="1">
    <citation type="submission" date="2020-10" db="EMBL/GenBank/DDBJ databases">
        <authorList>
            <person name="Gilroy R."/>
        </authorList>
    </citation>
    <scope>NUCLEOTIDE SEQUENCE</scope>
    <source>
        <strain evidence="1">CHK197-8231</strain>
    </source>
</reference>
<accession>A0A9D1HUN5</accession>
<protein>
    <submittedName>
        <fullName evidence="1">Helix-turn-helix domain-containing protein</fullName>
    </submittedName>
</protein>
<evidence type="ECO:0000313" key="2">
    <source>
        <dbReference type="Proteomes" id="UP000824087"/>
    </source>
</evidence>
<gene>
    <name evidence="1" type="ORF">IAD49_03475</name>
</gene>
<dbReference type="Proteomes" id="UP000824087">
    <property type="component" value="Unassembled WGS sequence"/>
</dbReference>
<dbReference type="SUPFAM" id="SSF46785">
    <property type="entry name" value="Winged helix' DNA-binding domain"/>
    <property type="match status" value="1"/>
</dbReference>
<evidence type="ECO:0000313" key="1">
    <source>
        <dbReference type="EMBL" id="HIU22622.1"/>
    </source>
</evidence>
<proteinExistence type="predicted"/>
<dbReference type="Gene3D" id="1.10.10.10">
    <property type="entry name" value="Winged helix-like DNA-binding domain superfamily/Winged helix DNA-binding domain"/>
    <property type="match status" value="1"/>
</dbReference>
<sequence>MTPRIVFNDKTLTRTDGNILGLIISLAFKYGYCFATNNYISEYIKVKSRTVSDSLSRLKKQQYIKIKYVDNKRRIYLNTEKIPVKSADAIANNCSKTVAENCYHNINNKYKNKYIKNKEIVPYWLEHPEVCKSDLATPEEIAEMDELLKEFK</sequence>
<organism evidence="1 2">
    <name type="scientific">Candidatus Fimihabitans intestinipullorum</name>
    <dbReference type="NCBI Taxonomy" id="2840820"/>
    <lineage>
        <taxon>Bacteria</taxon>
        <taxon>Bacillati</taxon>
        <taxon>Mycoplasmatota</taxon>
        <taxon>Mycoplasmatota incertae sedis</taxon>
        <taxon>Candidatus Fimihabitans</taxon>
    </lineage>
</organism>
<dbReference type="InterPro" id="IPR036388">
    <property type="entry name" value="WH-like_DNA-bd_sf"/>
</dbReference>
<dbReference type="EMBL" id="DVML01000022">
    <property type="protein sequence ID" value="HIU22622.1"/>
    <property type="molecule type" value="Genomic_DNA"/>
</dbReference>
<dbReference type="AlphaFoldDB" id="A0A9D1HUN5"/>